<accession>A0AAQ3QWA1</accession>
<dbReference type="KEGG" id="puo:RZN69_01195"/>
<reference evidence="1 2" key="1">
    <citation type="submission" date="2023-10" db="EMBL/GenBank/DDBJ databases">
        <title>Rubellicoccus peritrichatus gen. nov., sp. nov., isolated from an algae of coral reef tank.</title>
        <authorList>
            <person name="Luo J."/>
        </authorList>
    </citation>
    <scope>NUCLEOTIDE SEQUENCE [LARGE SCALE GENOMIC DNA]</scope>
    <source>
        <strain evidence="1 2">CR14</strain>
    </source>
</reference>
<sequence length="155" mass="16905">MGDQSIVIFAHPIPLRAGPIRLEAFLIETENGSPILDNTLVGSLIPVALDDSAAAWIPPCCRMEDGVAGEDGITLEFAKTDSGNQLLQGANIVIQEPGEWLLELDVNANQSDLGRVQIPLTILEPLPPLQSHWPWLIPLPLAIGAFIFSQRRKRE</sequence>
<name>A0AAQ3QWA1_9BACT</name>
<proteinExistence type="predicted"/>
<dbReference type="EMBL" id="CP136920">
    <property type="protein sequence ID" value="WOO41685.1"/>
    <property type="molecule type" value="Genomic_DNA"/>
</dbReference>
<evidence type="ECO:0000313" key="2">
    <source>
        <dbReference type="Proteomes" id="UP001304300"/>
    </source>
</evidence>
<dbReference type="RefSeq" id="WP_317834169.1">
    <property type="nucleotide sequence ID" value="NZ_CP136920.1"/>
</dbReference>
<keyword evidence="2" id="KW-1185">Reference proteome</keyword>
<organism evidence="1 2">
    <name type="scientific">Rubellicoccus peritrichatus</name>
    <dbReference type="NCBI Taxonomy" id="3080537"/>
    <lineage>
        <taxon>Bacteria</taxon>
        <taxon>Pseudomonadati</taxon>
        <taxon>Verrucomicrobiota</taxon>
        <taxon>Opitutia</taxon>
        <taxon>Puniceicoccales</taxon>
        <taxon>Cerasicoccaceae</taxon>
        <taxon>Rubellicoccus</taxon>
    </lineage>
</organism>
<evidence type="ECO:0000313" key="1">
    <source>
        <dbReference type="EMBL" id="WOO41685.1"/>
    </source>
</evidence>
<dbReference type="Proteomes" id="UP001304300">
    <property type="component" value="Chromosome"/>
</dbReference>
<gene>
    <name evidence="1" type="ORF">RZN69_01195</name>
</gene>
<dbReference type="AlphaFoldDB" id="A0AAQ3QWA1"/>
<protein>
    <submittedName>
        <fullName evidence="1">Uncharacterized protein</fullName>
    </submittedName>
</protein>